<dbReference type="Gene3D" id="1.10.357.40">
    <property type="entry name" value="YbiA-like"/>
    <property type="match status" value="1"/>
</dbReference>
<dbReference type="RefSeq" id="WP_141286421.1">
    <property type="nucleotide sequence ID" value="NZ_BAAAEW010000033.1"/>
</dbReference>
<comment type="catalytic activity">
    <reaction evidence="1">
        <text>5-amino-6-(5-phospho-D-ribosylamino)uracil + H2O = 5,6-diaminouracil + D-ribose 5-phosphate</text>
        <dbReference type="Rhea" id="RHEA:55020"/>
        <dbReference type="ChEBI" id="CHEBI:15377"/>
        <dbReference type="ChEBI" id="CHEBI:46252"/>
        <dbReference type="ChEBI" id="CHEBI:58453"/>
        <dbReference type="ChEBI" id="CHEBI:78346"/>
    </reaction>
</comment>
<dbReference type="Proteomes" id="UP001500279">
    <property type="component" value="Unassembled WGS sequence"/>
</dbReference>
<accession>A0ABP3VKQ0</accession>
<comment type="catalytic activity">
    <reaction evidence="2">
        <text>2,5-diamino-6-hydroxy-4-(5-phosphoribosylamino)-pyrimidine + H2O = 2,5,6-triamino-4-hydroxypyrimidine + D-ribose 5-phosphate</text>
        <dbReference type="Rhea" id="RHEA:23436"/>
        <dbReference type="ChEBI" id="CHEBI:15377"/>
        <dbReference type="ChEBI" id="CHEBI:58614"/>
        <dbReference type="ChEBI" id="CHEBI:78346"/>
        <dbReference type="ChEBI" id="CHEBI:137796"/>
    </reaction>
</comment>
<dbReference type="InterPro" id="IPR012816">
    <property type="entry name" value="NADAR"/>
</dbReference>
<dbReference type="CDD" id="cd15457">
    <property type="entry name" value="NADAR"/>
    <property type="match status" value="1"/>
</dbReference>
<evidence type="ECO:0000259" key="3">
    <source>
        <dbReference type="Pfam" id="PF08719"/>
    </source>
</evidence>
<dbReference type="SUPFAM" id="SSF143990">
    <property type="entry name" value="YbiA-like"/>
    <property type="match status" value="1"/>
</dbReference>
<dbReference type="NCBIfam" id="TIGR02464">
    <property type="entry name" value="ribofla_fusion"/>
    <property type="match status" value="1"/>
</dbReference>
<gene>
    <name evidence="4" type="primary">ybiA</name>
    <name evidence="4" type="ORF">GCM10009107_45420</name>
</gene>
<evidence type="ECO:0000313" key="5">
    <source>
        <dbReference type="Proteomes" id="UP001500279"/>
    </source>
</evidence>
<name>A0ABP3VKQ0_9BURK</name>
<dbReference type="Pfam" id="PF08719">
    <property type="entry name" value="NADAR"/>
    <property type="match status" value="1"/>
</dbReference>
<sequence>MAKPIHFFAKTDAYHQLSNFAPFGFEEGGLRWPTVEHYFQAQKFIDLGHRERILKAHSPQQAKTLGQSRAFPIRDDWDQIKDAVMKHALLKKFEDPTLRLLLLETKSRPLIENSPYDRYWGIGRDGKGKNVLGRLLAEVRTEIRNADQANTRESAPATHARKF</sequence>
<feature type="domain" description="NADAR" evidence="3">
    <location>
        <begin position="7"/>
        <end position="144"/>
    </location>
</feature>
<protein>
    <submittedName>
        <fullName evidence="4">N-glycosidase YbiA</fullName>
    </submittedName>
</protein>
<evidence type="ECO:0000256" key="1">
    <source>
        <dbReference type="ARBA" id="ARBA00000022"/>
    </source>
</evidence>
<evidence type="ECO:0000313" key="4">
    <source>
        <dbReference type="EMBL" id="GAA0761740.1"/>
    </source>
</evidence>
<dbReference type="InterPro" id="IPR037238">
    <property type="entry name" value="YbiA-like_sf"/>
</dbReference>
<dbReference type="EMBL" id="BAAAEW010000033">
    <property type="protein sequence ID" value="GAA0761740.1"/>
    <property type="molecule type" value="Genomic_DNA"/>
</dbReference>
<organism evidence="4 5">
    <name type="scientific">Ideonella azotifigens</name>
    <dbReference type="NCBI Taxonomy" id="513160"/>
    <lineage>
        <taxon>Bacteria</taxon>
        <taxon>Pseudomonadati</taxon>
        <taxon>Pseudomonadota</taxon>
        <taxon>Betaproteobacteria</taxon>
        <taxon>Burkholderiales</taxon>
        <taxon>Sphaerotilaceae</taxon>
        <taxon>Ideonella</taxon>
    </lineage>
</organism>
<evidence type="ECO:0000256" key="2">
    <source>
        <dbReference type="ARBA" id="ARBA00000751"/>
    </source>
</evidence>
<reference evidence="5" key="1">
    <citation type="journal article" date="2019" name="Int. J. Syst. Evol. Microbiol.">
        <title>The Global Catalogue of Microorganisms (GCM) 10K type strain sequencing project: providing services to taxonomists for standard genome sequencing and annotation.</title>
        <authorList>
            <consortium name="The Broad Institute Genomics Platform"/>
            <consortium name="The Broad Institute Genome Sequencing Center for Infectious Disease"/>
            <person name="Wu L."/>
            <person name="Ma J."/>
        </authorList>
    </citation>
    <scope>NUCLEOTIDE SEQUENCE [LARGE SCALE GENOMIC DNA]</scope>
    <source>
        <strain evidence="5">JCM 15503</strain>
    </source>
</reference>
<proteinExistence type="predicted"/>
<keyword evidence="5" id="KW-1185">Reference proteome</keyword>
<comment type="caution">
    <text evidence="4">The sequence shown here is derived from an EMBL/GenBank/DDBJ whole genome shotgun (WGS) entry which is preliminary data.</text>
</comment>